<dbReference type="EMBL" id="FMJC01000001">
    <property type="protein sequence ID" value="SCM70630.1"/>
    <property type="molecule type" value="Genomic_DNA"/>
</dbReference>
<proteinExistence type="predicted"/>
<organism evidence="1">
    <name type="scientific">uncultured Desulfovibrio sp</name>
    <dbReference type="NCBI Taxonomy" id="167968"/>
    <lineage>
        <taxon>Bacteria</taxon>
        <taxon>Pseudomonadati</taxon>
        <taxon>Thermodesulfobacteriota</taxon>
        <taxon>Desulfovibrionia</taxon>
        <taxon>Desulfovibrionales</taxon>
        <taxon>Desulfovibrionaceae</taxon>
        <taxon>Desulfovibrio</taxon>
        <taxon>environmental samples</taxon>
    </lineage>
</organism>
<gene>
    <name evidence="1" type="ORF">KL86DES1_10525</name>
</gene>
<protein>
    <submittedName>
        <fullName evidence="1">Uncharacterized protein</fullName>
    </submittedName>
</protein>
<evidence type="ECO:0000313" key="1">
    <source>
        <dbReference type="EMBL" id="SCM70630.1"/>
    </source>
</evidence>
<reference evidence="1" key="1">
    <citation type="submission" date="2016-08" db="EMBL/GenBank/DDBJ databases">
        <authorList>
            <person name="Seilhamer J.J."/>
        </authorList>
    </citation>
    <scope>NUCLEOTIDE SEQUENCE</scope>
    <source>
        <strain evidence="1">86-1</strain>
    </source>
</reference>
<accession>A0A212KZD9</accession>
<sequence>MQPFDMPPLWELSRCELRDPHHICELFINNANQLYVFLQPDRKHHSRSHSQALARRRLLTSFFA</sequence>
<name>A0A212KZD9_9BACT</name>
<dbReference type="AlphaFoldDB" id="A0A212KZD9"/>